<reference evidence="7 8" key="1">
    <citation type="journal article" date="2014" name="Genome Announc.">
        <title>Genome Sequence of Gammaproteobacterial Pseudohaliea rubra Type Strain DSM 19751, Isolated from Coastal Seawater of the Mediterranean Sea.</title>
        <authorList>
            <person name="Spring S."/>
            <person name="Fiebig A."/>
            <person name="Riedel T."/>
            <person name="Goker M."/>
            <person name="Klenk H.P."/>
        </authorList>
    </citation>
    <scope>NUCLEOTIDE SEQUENCE [LARGE SCALE GENOMIC DNA]</scope>
    <source>
        <strain evidence="7 8">DSM 19751</strain>
    </source>
</reference>
<dbReference type="Gene3D" id="3.50.50.100">
    <property type="match status" value="1"/>
</dbReference>
<dbReference type="Proteomes" id="UP000029640">
    <property type="component" value="Unassembled WGS sequence"/>
</dbReference>
<dbReference type="SUPFAM" id="SSF51905">
    <property type="entry name" value="FAD/NAD(P)-binding domain"/>
    <property type="match status" value="2"/>
</dbReference>
<evidence type="ECO:0000256" key="2">
    <source>
        <dbReference type="ARBA" id="ARBA00005272"/>
    </source>
</evidence>
<dbReference type="HOGENOM" id="CLU_021377_7_2_6"/>
<dbReference type="Pfam" id="PF07992">
    <property type="entry name" value="Pyr_redox_2"/>
    <property type="match status" value="1"/>
</dbReference>
<keyword evidence="8" id="KW-1185">Reference proteome</keyword>
<evidence type="ECO:0000313" key="8">
    <source>
        <dbReference type="Proteomes" id="UP000029640"/>
    </source>
</evidence>
<dbReference type="AlphaFoldDB" id="A0A095X2N8"/>
<proteinExistence type="inferred from homology"/>
<name>A0A095X2N8_9GAMM</name>
<feature type="domain" description="FAD/NAD(P)-binding" evidence="6">
    <location>
        <begin position="4"/>
        <end position="294"/>
    </location>
</feature>
<dbReference type="RefSeq" id="WP_236629765.1">
    <property type="nucleotide sequence ID" value="NZ_KN234748.1"/>
</dbReference>
<keyword evidence="5 7" id="KW-0560">Oxidoreductase</keyword>
<evidence type="ECO:0000256" key="3">
    <source>
        <dbReference type="ARBA" id="ARBA00022630"/>
    </source>
</evidence>
<dbReference type="EC" id="1.6.99.3" evidence="7"/>
<dbReference type="STRING" id="1265313.HRUBRA_00321"/>
<dbReference type="InterPro" id="IPR051169">
    <property type="entry name" value="NADH-Q_oxidoreductase"/>
</dbReference>
<dbReference type="PRINTS" id="PR00368">
    <property type="entry name" value="FADPNR"/>
</dbReference>
<dbReference type="GO" id="GO:0019646">
    <property type="term" value="P:aerobic electron transport chain"/>
    <property type="evidence" value="ECO:0007669"/>
    <property type="project" value="TreeGrafter"/>
</dbReference>
<evidence type="ECO:0000256" key="4">
    <source>
        <dbReference type="ARBA" id="ARBA00022827"/>
    </source>
</evidence>
<evidence type="ECO:0000256" key="1">
    <source>
        <dbReference type="ARBA" id="ARBA00001974"/>
    </source>
</evidence>
<organism evidence="7 8">
    <name type="scientific">Pseudohaliea rubra DSM 19751</name>
    <dbReference type="NCBI Taxonomy" id="1265313"/>
    <lineage>
        <taxon>Bacteria</taxon>
        <taxon>Pseudomonadati</taxon>
        <taxon>Pseudomonadota</taxon>
        <taxon>Gammaproteobacteria</taxon>
        <taxon>Cellvibrionales</taxon>
        <taxon>Halieaceae</taxon>
        <taxon>Pseudohaliea</taxon>
    </lineage>
</organism>
<gene>
    <name evidence="7" type="ORF">HRUBRA_00321</name>
</gene>
<dbReference type="PROSITE" id="PS51257">
    <property type="entry name" value="PROKAR_LIPOPROTEIN"/>
    <property type="match status" value="1"/>
</dbReference>
<evidence type="ECO:0000256" key="5">
    <source>
        <dbReference type="ARBA" id="ARBA00023002"/>
    </source>
</evidence>
<comment type="caution">
    <text evidence="7">The sequence shown here is derived from an EMBL/GenBank/DDBJ whole genome shotgun (WGS) entry which is preliminary data.</text>
</comment>
<comment type="cofactor">
    <cofactor evidence="1">
        <name>FAD</name>
        <dbReference type="ChEBI" id="CHEBI:57692"/>
    </cofactor>
</comment>
<dbReference type="PANTHER" id="PTHR42913">
    <property type="entry name" value="APOPTOSIS-INDUCING FACTOR 1"/>
    <property type="match status" value="1"/>
</dbReference>
<dbReference type="eggNOG" id="COG1252">
    <property type="taxonomic scope" value="Bacteria"/>
</dbReference>
<evidence type="ECO:0000313" key="7">
    <source>
        <dbReference type="EMBL" id="KGE05119.1"/>
    </source>
</evidence>
<comment type="similarity">
    <text evidence="2">Belongs to the NADH dehydrogenase family.</text>
</comment>
<protein>
    <submittedName>
        <fullName evidence="7">NADH dehydrogenase</fullName>
        <ecNumber evidence="7">1.6.99.3</ecNumber>
    </submittedName>
</protein>
<dbReference type="InterPro" id="IPR036188">
    <property type="entry name" value="FAD/NAD-bd_sf"/>
</dbReference>
<sequence length="401" mass="43137">MRPRVLVLGGGFAGLSCALALPAPRFAVTLADRSQSFEFLPAIHELVSGLKDPAQLRLPLKAVLARRGHRFRRGEVERIDPVARTVHFTRGSLDYDRLVIALGADDADFGVSGAQQNAMPFKSVAQCAAIGRQLRALLRKERPGRVTIIGGGLEGVECLGEVLRVRGSRTVPVTVVEAGPRLLPGAPAAVGRYLADHCETAGVTLALGDPVDRVTPRTVRLASGRRLRSALTIWTGGPAPLPLLAGSGLAAPGRWAGVSASLHLEGHEDIFVAGDTAELPEPLARQAYHAMDMGRHCARELERQERGLRPLAFKATEKPQLIAFGERDCLLLQGRHALASPSLALGKEAIFQAVMAQLDQRPLSDRIAALLRRGAGARESVSWPVPRLGELRRRGRLRILC</sequence>
<accession>A0A095X2N8</accession>
<dbReference type="InterPro" id="IPR023753">
    <property type="entry name" value="FAD/NAD-binding_dom"/>
</dbReference>
<dbReference type="GO" id="GO:0003955">
    <property type="term" value="F:NAD(P)H dehydrogenase (quinone) activity"/>
    <property type="evidence" value="ECO:0007669"/>
    <property type="project" value="TreeGrafter"/>
</dbReference>
<evidence type="ECO:0000259" key="6">
    <source>
        <dbReference type="Pfam" id="PF07992"/>
    </source>
</evidence>
<dbReference type="PANTHER" id="PTHR42913:SF3">
    <property type="entry name" value="64 KDA MITOCHONDRIAL NADH DEHYDROGENASE (EUROFUNG)"/>
    <property type="match status" value="1"/>
</dbReference>
<dbReference type="EMBL" id="AUVB01000012">
    <property type="protein sequence ID" value="KGE05119.1"/>
    <property type="molecule type" value="Genomic_DNA"/>
</dbReference>
<keyword evidence="3" id="KW-0285">Flavoprotein</keyword>
<keyword evidence="4" id="KW-0274">FAD</keyword>